<evidence type="ECO:0000256" key="11">
    <source>
        <dbReference type="SAM" id="Phobius"/>
    </source>
</evidence>
<keyword evidence="6 9" id="KW-0067">ATP-binding</keyword>
<dbReference type="Gene3D" id="1.10.510.10">
    <property type="entry name" value="Transferase(Phosphotransferase) domain 1"/>
    <property type="match status" value="1"/>
</dbReference>
<dbReference type="PANTHER" id="PTHR43289">
    <property type="entry name" value="MITOGEN-ACTIVATED PROTEIN KINASE KINASE KINASE 20-RELATED"/>
    <property type="match status" value="1"/>
</dbReference>
<evidence type="ECO:0000259" key="12">
    <source>
        <dbReference type="PROSITE" id="PS50011"/>
    </source>
</evidence>
<feature type="compositionally biased region" description="Pro residues" evidence="10">
    <location>
        <begin position="423"/>
        <end position="441"/>
    </location>
</feature>
<feature type="transmembrane region" description="Helical" evidence="11">
    <location>
        <begin position="305"/>
        <end position="329"/>
    </location>
</feature>
<dbReference type="PROSITE" id="PS00108">
    <property type="entry name" value="PROTEIN_KINASE_ST"/>
    <property type="match status" value="1"/>
</dbReference>
<dbReference type="CDD" id="cd14014">
    <property type="entry name" value="STKc_PknB_like"/>
    <property type="match status" value="1"/>
</dbReference>
<evidence type="ECO:0000313" key="13">
    <source>
        <dbReference type="EMBL" id="BBL78367.1"/>
    </source>
</evidence>
<dbReference type="FunFam" id="3.30.200.20:FF:000035">
    <property type="entry name" value="Serine/threonine protein kinase Stk1"/>
    <property type="match status" value="1"/>
</dbReference>
<dbReference type="Pfam" id="PF00069">
    <property type="entry name" value="Pkinase"/>
    <property type="match status" value="1"/>
</dbReference>
<evidence type="ECO:0000313" key="14">
    <source>
        <dbReference type="Proteomes" id="UP000318065"/>
    </source>
</evidence>
<dbReference type="InterPro" id="IPR000719">
    <property type="entry name" value="Prot_kinase_dom"/>
</dbReference>
<sequence length="459" mass="47891">MEIADRTTVDGRYAVLGRLGGGGMAEVFLAHDRVLGREVALKVLREAYASDARFVERFRREARSVAALSHPNIVSIYDHGRTADGTYYIAMEHVPGGTLKERILKQAPLPPEEAAGTALQVARALGVAHGRGIVHRDIKPQNILLGSSGEAKVADFGIARAASEATISGTSLVLGTAGYMSPEQAMGRRAGARSDLYSLGVVLYEMLTGSLPYEADTPVAVAIRHIHEPPRHPRSVNPAVPAALDAVTVRLLAKRPEDRYPDAAALAEDLERFLSGDAPLEATRPLRPASPPAGRRRGTWRAIRGAVAAGALALLAAGAVWTAAVAPWWEDDAVRQAVRTPDASGPAGVPVQGAGEDRSSPDRDAGRVVVIPAAGESAPAGETPVPSGGEGELGAQDRLESQPTPRPAEPAAGEESAAGSRPDPAPQLAPQPVPQPAPDTPPSGGEIADQVLQEVGIED</sequence>
<dbReference type="SUPFAM" id="SSF56112">
    <property type="entry name" value="Protein kinase-like (PK-like)"/>
    <property type="match status" value="1"/>
</dbReference>
<dbReference type="GO" id="GO:0045717">
    <property type="term" value="P:negative regulation of fatty acid biosynthetic process"/>
    <property type="evidence" value="ECO:0007669"/>
    <property type="project" value="UniProtKB-ARBA"/>
</dbReference>
<dbReference type="GO" id="GO:0005524">
    <property type="term" value="F:ATP binding"/>
    <property type="evidence" value="ECO:0007669"/>
    <property type="project" value="UniProtKB-UniRule"/>
</dbReference>
<evidence type="ECO:0000256" key="7">
    <source>
        <dbReference type="ARBA" id="ARBA00047899"/>
    </source>
</evidence>
<dbReference type="PROSITE" id="PS50011">
    <property type="entry name" value="PROTEIN_KINASE_DOM"/>
    <property type="match status" value="1"/>
</dbReference>
<dbReference type="RefSeq" id="WP_143526520.1">
    <property type="nucleotide sequence ID" value="NZ_AP019791.1"/>
</dbReference>
<dbReference type="InterPro" id="IPR008271">
    <property type="entry name" value="Ser/Thr_kinase_AS"/>
</dbReference>
<comment type="catalytic activity">
    <reaction evidence="7">
        <text>L-threonyl-[protein] + ATP = O-phospho-L-threonyl-[protein] + ADP + H(+)</text>
        <dbReference type="Rhea" id="RHEA:46608"/>
        <dbReference type="Rhea" id="RHEA-COMP:11060"/>
        <dbReference type="Rhea" id="RHEA-COMP:11605"/>
        <dbReference type="ChEBI" id="CHEBI:15378"/>
        <dbReference type="ChEBI" id="CHEBI:30013"/>
        <dbReference type="ChEBI" id="CHEBI:30616"/>
        <dbReference type="ChEBI" id="CHEBI:61977"/>
        <dbReference type="ChEBI" id="CHEBI:456216"/>
        <dbReference type="EC" id="2.7.11.1"/>
    </reaction>
</comment>
<feature type="compositionally biased region" description="Low complexity" evidence="10">
    <location>
        <begin position="409"/>
        <end position="422"/>
    </location>
</feature>
<keyword evidence="5" id="KW-0418">Kinase</keyword>
<dbReference type="PROSITE" id="PS00107">
    <property type="entry name" value="PROTEIN_KINASE_ATP"/>
    <property type="match status" value="1"/>
</dbReference>
<comment type="catalytic activity">
    <reaction evidence="8">
        <text>L-seryl-[protein] + ATP = O-phospho-L-seryl-[protein] + ADP + H(+)</text>
        <dbReference type="Rhea" id="RHEA:17989"/>
        <dbReference type="Rhea" id="RHEA-COMP:9863"/>
        <dbReference type="Rhea" id="RHEA-COMP:11604"/>
        <dbReference type="ChEBI" id="CHEBI:15378"/>
        <dbReference type="ChEBI" id="CHEBI:29999"/>
        <dbReference type="ChEBI" id="CHEBI:30616"/>
        <dbReference type="ChEBI" id="CHEBI:83421"/>
        <dbReference type="ChEBI" id="CHEBI:456216"/>
        <dbReference type="EC" id="2.7.11.1"/>
    </reaction>
</comment>
<dbReference type="AlphaFoldDB" id="A0A510HJ37"/>
<evidence type="ECO:0000256" key="5">
    <source>
        <dbReference type="ARBA" id="ARBA00022777"/>
    </source>
</evidence>
<accession>A0A510HJ37</accession>
<dbReference type="Gene3D" id="3.30.200.20">
    <property type="entry name" value="Phosphorylase Kinase, domain 1"/>
    <property type="match status" value="1"/>
</dbReference>
<keyword evidence="2" id="KW-0723">Serine/threonine-protein kinase</keyword>
<dbReference type="Proteomes" id="UP000318065">
    <property type="component" value="Chromosome"/>
</dbReference>
<keyword evidence="14" id="KW-1185">Reference proteome</keyword>
<dbReference type="OrthoDB" id="9762169at2"/>
<keyword evidence="3" id="KW-0808">Transferase</keyword>
<feature type="region of interest" description="Disordered" evidence="10">
    <location>
        <begin position="338"/>
        <end position="459"/>
    </location>
</feature>
<organism evidence="13 14">
    <name type="scientific">Rubrobacter xylanophilus</name>
    <dbReference type="NCBI Taxonomy" id="49319"/>
    <lineage>
        <taxon>Bacteria</taxon>
        <taxon>Bacillati</taxon>
        <taxon>Actinomycetota</taxon>
        <taxon>Rubrobacteria</taxon>
        <taxon>Rubrobacterales</taxon>
        <taxon>Rubrobacteraceae</taxon>
        <taxon>Rubrobacter</taxon>
    </lineage>
</organism>
<reference evidence="13" key="1">
    <citation type="journal article" date="2019" name="Microbiol. Resour. Announc.">
        <title>Complete Genome Sequence of Rubrobacter xylanophilus Strain AA3-22, Isolated from Arima Onsen in Japan.</title>
        <authorList>
            <person name="Tomariguchi N."/>
            <person name="Miyazaki K."/>
        </authorList>
    </citation>
    <scope>NUCLEOTIDE SEQUENCE [LARGE SCALE GENOMIC DNA]</scope>
    <source>
        <strain evidence="13">AA3-22</strain>
    </source>
</reference>
<keyword evidence="4 9" id="KW-0547">Nucleotide-binding</keyword>
<proteinExistence type="predicted"/>
<keyword evidence="11" id="KW-0812">Transmembrane</keyword>
<dbReference type="EMBL" id="AP019791">
    <property type="protein sequence ID" value="BBL78367.1"/>
    <property type="molecule type" value="Genomic_DNA"/>
</dbReference>
<dbReference type="InterPro" id="IPR011009">
    <property type="entry name" value="Kinase-like_dom_sf"/>
</dbReference>
<evidence type="ECO:0000256" key="9">
    <source>
        <dbReference type="PROSITE-ProRule" id="PRU10141"/>
    </source>
</evidence>
<evidence type="ECO:0000256" key="8">
    <source>
        <dbReference type="ARBA" id="ARBA00048679"/>
    </source>
</evidence>
<dbReference type="SMART" id="SM00220">
    <property type="entry name" value="S_TKc"/>
    <property type="match status" value="1"/>
</dbReference>
<dbReference type="InterPro" id="IPR017441">
    <property type="entry name" value="Protein_kinase_ATP_BS"/>
</dbReference>
<evidence type="ECO:0000256" key="10">
    <source>
        <dbReference type="SAM" id="MobiDB-lite"/>
    </source>
</evidence>
<gene>
    <name evidence="13" type="ORF">RxyAA322_02210</name>
</gene>
<dbReference type="EC" id="2.7.11.1" evidence="1"/>
<feature type="compositionally biased region" description="Basic and acidic residues" evidence="10">
    <location>
        <begin position="355"/>
        <end position="366"/>
    </location>
</feature>
<feature type="binding site" evidence="9">
    <location>
        <position position="42"/>
    </location>
    <ligand>
        <name>ATP</name>
        <dbReference type="ChEBI" id="CHEBI:30616"/>
    </ligand>
</feature>
<name>A0A510HJ37_9ACTN</name>
<protein>
    <recommendedName>
        <fullName evidence="1">non-specific serine/threonine protein kinase</fullName>
        <ecNumber evidence="1">2.7.11.1</ecNumber>
    </recommendedName>
</protein>
<evidence type="ECO:0000256" key="6">
    <source>
        <dbReference type="ARBA" id="ARBA00022840"/>
    </source>
</evidence>
<dbReference type="FunFam" id="1.10.510.10:FF:000021">
    <property type="entry name" value="Serine/threonine protein kinase"/>
    <property type="match status" value="1"/>
</dbReference>
<keyword evidence="11" id="KW-1133">Transmembrane helix</keyword>
<evidence type="ECO:0000256" key="3">
    <source>
        <dbReference type="ARBA" id="ARBA00022679"/>
    </source>
</evidence>
<keyword evidence="11" id="KW-0472">Membrane</keyword>
<dbReference type="PANTHER" id="PTHR43289:SF34">
    <property type="entry name" value="SERINE_THREONINE-PROTEIN KINASE YBDM-RELATED"/>
    <property type="match status" value="1"/>
</dbReference>
<feature type="domain" description="Protein kinase" evidence="12">
    <location>
        <begin position="13"/>
        <end position="274"/>
    </location>
</feature>
<dbReference type="GO" id="GO:0004674">
    <property type="term" value="F:protein serine/threonine kinase activity"/>
    <property type="evidence" value="ECO:0007669"/>
    <property type="project" value="UniProtKB-KW"/>
</dbReference>
<evidence type="ECO:0000256" key="1">
    <source>
        <dbReference type="ARBA" id="ARBA00012513"/>
    </source>
</evidence>
<evidence type="ECO:0000256" key="2">
    <source>
        <dbReference type="ARBA" id="ARBA00022527"/>
    </source>
</evidence>
<evidence type="ECO:0000256" key="4">
    <source>
        <dbReference type="ARBA" id="ARBA00022741"/>
    </source>
</evidence>